<dbReference type="PANTHER" id="PTHR43280:SF2">
    <property type="entry name" value="HTH-TYPE TRANSCRIPTIONAL REGULATOR EXSA"/>
    <property type="match status" value="1"/>
</dbReference>
<evidence type="ECO:0000256" key="1">
    <source>
        <dbReference type="ARBA" id="ARBA00023015"/>
    </source>
</evidence>
<dbReference type="PROSITE" id="PS01124">
    <property type="entry name" value="HTH_ARAC_FAMILY_2"/>
    <property type="match status" value="1"/>
</dbReference>
<dbReference type="SMART" id="SM00342">
    <property type="entry name" value="HTH_ARAC"/>
    <property type="match status" value="1"/>
</dbReference>
<dbReference type="GO" id="GO:0043565">
    <property type="term" value="F:sequence-specific DNA binding"/>
    <property type="evidence" value="ECO:0007669"/>
    <property type="project" value="InterPro"/>
</dbReference>
<dbReference type="GO" id="GO:0003700">
    <property type="term" value="F:DNA-binding transcription factor activity"/>
    <property type="evidence" value="ECO:0007669"/>
    <property type="project" value="InterPro"/>
</dbReference>
<name>W0FIE0_9BACT</name>
<organism evidence="5">
    <name type="scientific">uncultured bacterium Contig248</name>
    <dbReference type="NCBI Taxonomy" id="1393544"/>
    <lineage>
        <taxon>Bacteria</taxon>
        <taxon>environmental samples</taxon>
    </lineage>
</organism>
<dbReference type="PRINTS" id="PR00032">
    <property type="entry name" value="HTHARAC"/>
</dbReference>
<dbReference type="InterPro" id="IPR020449">
    <property type="entry name" value="Tscrpt_reg_AraC-type_HTH"/>
</dbReference>
<dbReference type="Gene3D" id="1.10.10.60">
    <property type="entry name" value="Homeodomain-like"/>
    <property type="match status" value="2"/>
</dbReference>
<evidence type="ECO:0000256" key="3">
    <source>
        <dbReference type="ARBA" id="ARBA00023163"/>
    </source>
</evidence>
<dbReference type="PANTHER" id="PTHR43280">
    <property type="entry name" value="ARAC-FAMILY TRANSCRIPTIONAL REGULATOR"/>
    <property type="match status" value="1"/>
</dbReference>
<dbReference type="Pfam" id="PF12833">
    <property type="entry name" value="HTH_18"/>
    <property type="match status" value="1"/>
</dbReference>
<protein>
    <submittedName>
        <fullName evidence="5">AraC family transcriptional regulator</fullName>
    </submittedName>
</protein>
<feature type="domain" description="HTH araC/xylS-type" evidence="4">
    <location>
        <begin position="300"/>
        <end position="398"/>
    </location>
</feature>
<dbReference type="InterPro" id="IPR009057">
    <property type="entry name" value="Homeodomain-like_sf"/>
</dbReference>
<dbReference type="InterPro" id="IPR018060">
    <property type="entry name" value="HTH_AraC"/>
</dbReference>
<accession>W0FIE0</accession>
<dbReference type="AlphaFoldDB" id="W0FIE0"/>
<proteinExistence type="predicted"/>
<dbReference type="EMBL" id="KC246797">
    <property type="protein sequence ID" value="AHF24553.1"/>
    <property type="molecule type" value="Genomic_DNA"/>
</dbReference>
<evidence type="ECO:0000259" key="4">
    <source>
        <dbReference type="PROSITE" id="PS01124"/>
    </source>
</evidence>
<keyword evidence="2" id="KW-0238">DNA-binding</keyword>
<evidence type="ECO:0000313" key="5">
    <source>
        <dbReference type="EMBL" id="AHF24553.1"/>
    </source>
</evidence>
<keyword evidence="1" id="KW-0805">Transcription regulation</keyword>
<reference evidence="5" key="1">
    <citation type="journal article" date="2013" name="PLoS ONE">
        <title>Metagenomic insights into the carbohydrate-active enzymes carried by the microorganisms adhering to solid digesta in the rumen of cows.</title>
        <authorList>
            <person name="Wang L."/>
            <person name="Hatem A."/>
            <person name="Catalyurek U.V."/>
            <person name="Morrison M."/>
            <person name="Yu Z."/>
        </authorList>
    </citation>
    <scope>NUCLEOTIDE SEQUENCE</scope>
</reference>
<keyword evidence="3" id="KW-0804">Transcription</keyword>
<sequence length="399" mass="45889">MDHELFASLVQSLHAVSVRSFPEEEEPPKEFSERFCYHPVLQACFSEENFAGAVRLVPEAMIHKIQDELGIRVLLFRLDGRIFIIGPYVIRDFQEKAARSVLVMHKLAASFIPSLQLYYSAFPVSADPEIVHTVRALIRALGQTEEEFSYRNMTAVRRDPEEAQREERYEVRFDYQSIRKRYEQENRFLRMIEEGDTEHVLQAFDQMGASDYNNRRYLSSAYSVPEVASAMVRALSRKAAERGGAPLMEINEITQRAVQTMRGVRNEQAFIANLHTMILELTEAVRRHQLTEGHYSVPIQKALSFLRLNYSQDISLREAADAAGYAPSYLSRAFREETGVTVSEHLQRLRTAEAARLLKESSIPIAEISAYVGYPDNNYFVKVFRKHYGMTPGAWRKMS</sequence>
<dbReference type="SUPFAM" id="SSF46689">
    <property type="entry name" value="Homeodomain-like"/>
    <property type="match status" value="2"/>
</dbReference>
<evidence type="ECO:0000256" key="2">
    <source>
        <dbReference type="ARBA" id="ARBA00023125"/>
    </source>
</evidence>